<dbReference type="PANTHER" id="PTHR37299">
    <property type="entry name" value="TRANSCRIPTIONAL REGULATOR-RELATED"/>
    <property type="match status" value="1"/>
</dbReference>
<sequence>MPRFGGGIGVIMFKIAVCDDIKATCDELKEIILSKAKGVLHENISVDIFYSGDALISDIGEGNLYDLIFLDIELGGKINGVEIGHIIRDEMDDYITQIVYISSKNNYDRQLFDVQPLHFLQKPIDVSKLLNDIKLAIKISGKENKIFEFKNLRNTVKVPYKDILYFESKGREISLVSCKMQYTFYDNIQELSKVLPDFFIYPHRSYLVNYELIACFKYEELIMSNGDIIPISRSKRKEIRKLQMMFERKGL</sequence>
<keyword evidence="6" id="KW-0238">DNA-binding</keyword>
<evidence type="ECO:0000313" key="7">
    <source>
        <dbReference type="Proteomes" id="UP000003434"/>
    </source>
</evidence>
<evidence type="ECO:0000256" key="3">
    <source>
        <dbReference type="PROSITE-ProRule" id="PRU00169"/>
    </source>
</evidence>
<dbReference type="eggNOG" id="COG3279">
    <property type="taxonomic scope" value="Bacteria"/>
</dbReference>
<feature type="modified residue" description="4-aspartylphosphate" evidence="3">
    <location>
        <position position="71"/>
    </location>
</feature>
<dbReference type="PANTHER" id="PTHR37299:SF1">
    <property type="entry name" value="STAGE 0 SPORULATION PROTEIN A HOMOLOG"/>
    <property type="match status" value="1"/>
</dbReference>
<dbReference type="Pfam" id="PF00072">
    <property type="entry name" value="Response_reg"/>
    <property type="match status" value="1"/>
</dbReference>
<organism evidence="6 7">
    <name type="scientific">Lachnoanaerobaculum saburreum DSM 3986</name>
    <dbReference type="NCBI Taxonomy" id="887325"/>
    <lineage>
        <taxon>Bacteria</taxon>
        <taxon>Bacillati</taxon>
        <taxon>Bacillota</taxon>
        <taxon>Clostridia</taxon>
        <taxon>Lachnospirales</taxon>
        <taxon>Lachnospiraceae</taxon>
        <taxon>Lachnoanaerobaculum</taxon>
    </lineage>
</organism>
<dbReference type="PROSITE" id="PS50930">
    <property type="entry name" value="HTH_LYTTR"/>
    <property type="match status" value="1"/>
</dbReference>
<evidence type="ECO:0000256" key="2">
    <source>
        <dbReference type="ARBA" id="ARBA00024867"/>
    </source>
</evidence>
<evidence type="ECO:0000313" key="6">
    <source>
        <dbReference type="EMBL" id="EFU77912.1"/>
    </source>
</evidence>
<dbReference type="InterPro" id="IPR011006">
    <property type="entry name" value="CheY-like_superfamily"/>
</dbReference>
<dbReference type="InterPro" id="IPR001789">
    <property type="entry name" value="Sig_transdc_resp-reg_receiver"/>
</dbReference>
<dbReference type="AlphaFoldDB" id="E6LJP8"/>
<dbReference type="PROSITE" id="PS50110">
    <property type="entry name" value="RESPONSE_REGULATORY"/>
    <property type="match status" value="1"/>
</dbReference>
<evidence type="ECO:0000259" key="5">
    <source>
        <dbReference type="PROSITE" id="PS50930"/>
    </source>
</evidence>
<dbReference type="EMBL" id="AEPW01000005">
    <property type="protein sequence ID" value="EFU77912.1"/>
    <property type="molecule type" value="Genomic_DNA"/>
</dbReference>
<keyword evidence="3" id="KW-0597">Phosphoprotein</keyword>
<dbReference type="InterPro" id="IPR046947">
    <property type="entry name" value="LytR-like"/>
</dbReference>
<dbReference type="HOGENOM" id="CLU_000445_14_2_9"/>
<dbReference type="Pfam" id="PF04397">
    <property type="entry name" value="LytTR"/>
    <property type="match status" value="1"/>
</dbReference>
<evidence type="ECO:0000256" key="1">
    <source>
        <dbReference type="ARBA" id="ARBA00018672"/>
    </source>
</evidence>
<reference evidence="6 7" key="1">
    <citation type="submission" date="2010-12" db="EMBL/GenBank/DDBJ databases">
        <authorList>
            <person name="Muzny D."/>
            <person name="Qin X."/>
            <person name="Deng J."/>
            <person name="Jiang H."/>
            <person name="Liu Y."/>
            <person name="Qu J."/>
            <person name="Song X.-Z."/>
            <person name="Zhang L."/>
            <person name="Thornton R."/>
            <person name="Coyle M."/>
            <person name="Francisco L."/>
            <person name="Jackson L."/>
            <person name="Javaid M."/>
            <person name="Korchina V."/>
            <person name="Kovar C."/>
            <person name="Mata R."/>
            <person name="Mathew T."/>
            <person name="Ngo R."/>
            <person name="Nguyen L."/>
            <person name="Nguyen N."/>
            <person name="Okwuonu G."/>
            <person name="Ongeri F."/>
            <person name="Pham C."/>
            <person name="Simmons D."/>
            <person name="Wilczek-Boney K."/>
            <person name="Hale W."/>
            <person name="Jakkamsetti A."/>
            <person name="Pham P."/>
            <person name="Ruth R."/>
            <person name="San Lucas F."/>
            <person name="Warren J."/>
            <person name="Zhang J."/>
            <person name="Zhao Z."/>
            <person name="Zhou C."/>
            <person name="Zhu D."/>
            <person name="Lee S."/>
            <person name="Bess C."/>
            <person name="Blankenburg K."/>
            <person name="Forbes L."/>
            <person name="Fu Q."/>
            <person name="Gubbala S."/>
            <person name="Hirani K."/>
            <person name="Jayaseelan J.C."/>
            <person name="Lara F."/>
            <person name="Munidasa M."/>
            <person name="Palculict T."/>
            <person name="Patil S."/>
            <person name="Pu L.-L."/>
            <person name="Saada N."/>
            <person name="Tang L."/>
            <person name="Weissenberger G."/>
            <person name="Zhu Y."/>
            <person name="Hemphill L."/>
            <person name="Shang Y."/>
            <person name="Youmans B."/>
            <person name="Ayvaz T."/>
            <person name="Ross M."/>
            <person name="Santibanez J."/>
            <person name="Aqrawi P."/>
            <person name="Gross S."/>
            <person name="Joshi V."/>
            <person name="Fowler G."/>
            <person name="Nazareth L."/>
            <person name="Reid J."/>
            <person name="Worley K."/>
            <person name="Petrosino J."/>
            <person name="Highlander S."/>
            <person name="Gibbs R."/>
        </authorList>
    </citation>
    <scope>NUCLEOTIDE SEQUENCE [LARGE SCALE GENOMIC DNA]</scope>
    <source>
        <strain evidence="6 7">DSM 3986</strain>
    </source>
</reference>
<gene>
    <name evidence="6" type="ORF">HMPREF0381_0183</name>
</gene>
<dbReference type="SMART" id="SM00448">
    <property type="entry name" value="REC"/>
    <property type="match status" value="1"/>
</dbReference>
<dbReference type="Gene3D" id="3.40.50.2300">
    <property type="match status" value="1"/>
</dbReference>
<name>E6LJP8_9FIRM</name>
<evidence type="ECO:0000259" key="4">
    <source>
        <dbReference type="PROSITE" id="PS50110"/>
    </source>
</evidence>
<comment type="caution">
    <text evidence="6">The sequence shown here is derived from an EMBL/GenBank/DDBJ whole genome shotgun (WGS) entry which is preliminary data.</text>
</comment>
<dbReference type="Proteomes" id="UP000003434">
    <property type="component" value="Unassembled WGS sequence"/>
</dbReference>
<dbReference type="GO" id="GO:0003677">
    <property type="term" value="F:DNA binding"/>
    <property type="evidence" value="ECO:0007669"/>
    <property type="project" value="UniProtKB-KW"/>
</dbReference>
<dbReference type="GO" id="GO:0000156">
    <property type="term" value="F:phosphorelay response regulator activity"/>
    <property type="evidence" value="ECO:0007669"/>
    <property type="project" value="InterPro"/>
</dbReference>
<proteinExistence type="predicted"/>
<feature type="domain" description="Response regulatory" evidence="4">
    <location>
        <begin position="14"/>
        <end position="137"/>
    </location>
</feature>
<dbReference type="SUPFAM" id="SSF52172">
    <property type="entry name" value="CheY-like"/>
    <property type="match status" value="1"/>
</dbReference>
<feature type="domain" description="HTH LytTR-type" evidence="5">
    <location>
        <begin position="147"/>
        <end position="245"/>
    </location>
</feature>
<dbReference type="InterPro" id="IPR007492">
    <property type="entry name" value="LytTR_DNA-bd_dom"/>
</dbReference>
<dbReference type="SMART" id="SM00850">
    <property type="entry name" value="LytTR"/>
    <property type="match status" value="1"/>
</dbReference>
<accession>E6LJP8</accession>
<dbReference type="Gene3D" id="2.40.50.1020">
    <property type="entry name" value="LytTr DNA-binding domain"/>
    <property type="match status" value="1"/>
</dbReference>
<protein>
    <recommendedName>
        <fullName evidence="1">Stage 0 sporulation protein A homolog</fullName>
    </recommendedName>
</protein>
<comment type="function">
    <text evidence="2">May play the central regulatory role in sporulation. It may be an element of the effector pathway responsible for the activation of sporulation genes in response to nutritional stress. Spo0A may act in concert with spo0H (a sigma factor) to control the expression of some genes that are critical to the sporulation process.</text>
</comment>